<proteinExistence type="predicted"/>
<dbReference type="EMBL" id="UINC01001331">
    <property type="protein sequence ID" value="SUZ77833.1"/>
    <property type="molecule type" value="Genomic_DNA"/>
</dbReference>
<reference evidence="1" key="1">
    <citation type="submission" date="2018-05" db="EMBL/GenBank/DDBJ databases">
        <authorList>
            <person name="Lanie J.A."/>
            <person name="Ng W.-L."/>
            <person name="Kazmierczak K.M."/>
            <person name="Andrzejewski T.M."/>
            <person name="Davidsen T.M."/>
            <person name="Wayne K.J."/>
            <person name="Tettelin H."/>
            <person name="Glass J.I."/>
            <person name="Rusch D."/>
            <person name="Podicherti R."/>
            <person name="Tsui H.-C.T."/>
            <person name="Winkler M.E."/>
        </authorList>
    </citation>
    <scope>NUCLEOTIDE SEQUENCE</scope>
</reference>
<protein>
    <submittedName>
        <fullName evidence="1">Uncharacterized protein</fullName>
    </submittedName>
</protein>
<accession>A0A381QJN3</accession>
<gene>
    <name evidence="1" type="ORF">METZ01_LOCUS30687</name>
</gene>
<sequence length="71" mass="7949">MTIAKHLFTGILVAIASGYIKLLERIYRRWQLKSCSNLLTRVTTLSTCTTGVDTGVESESPPKKLYKFTTP</sequence>
<dbReference type="AlphaFoldDB" id="A0A381QJN3"/>
<name>A0A381QJN3_9ZZZZ</name>
<evidence type="ECO:0000313" key="1">
    <source>
        <dbReference type="EMBL" id="SUZ77833.1"/>
    </source>
</evidence>
<organism evidence="1">
    <name type="scientific">marine metagenome</name>
    <dbReference type="NCBI Taxonomy" id="408172"/>
    <lineage>
        <taxon>unclassified sequences</taxon>
        <taxon>metagenomes</taxon>
        <taxon>ecological metagenomes</taxon>
    </lineage>
</organism>